<evidence type="ECO:0000256" key="2">
    <source>
        <dbReference type="SAM" id="SignalP"/>
    </source>
</evidence>
<organism evidence="3 4">
    <name type="scientific">Colocasia esculenta</name>
    <name type="common">Wild taro</name>
    <name type="synonym">Arum esculentum</name>
    <dbReference type="NCBI Taxonomy" id="4460"/>
    <lineage>
        <taxon>Eukaryota</taxon>
        <taxon>Viridiplantae</taxon>
        <taxon>Streptophyta</taxon>
        <taxon>Embryophyta</taxon>
        <taxon>Tracheophyta</taxon>
        <taxon>Spermatophyta</taxon>
        <taxon>Magnoliopsida</taxon>
        <taxon>Liliopsida</taxon>
        <taxon>Araceae</taxon>
        <taxon>Aroideae</taxon>
        <taxon>Colocasieae</taxon>
        <taxon>Colocasia</taxon>
    </lineage>
</organism>
<keyword evidence="2" id="KW-0732">Signal</keyword>
<sequence length="62" mass="6582">MGLRQCGPQEWCWLVSTVSWLVFGGAATGPYVRGCEGEQETSHLSSSFEPHRSGAGSAPPAM</sequence>
<dbReference type="AlphaFoldDB" id="A0A843V8J9"/>
<evidence type="ECO:0000313" key="4">
    <source>
        <dbReference type="Proteomes" id="UP000652761"/>
    </source>
</evidence>
<protein>
    <submittedName>
        <fullName evidence="3">Uncharacterized protein</fullName>
    </submittedName>
</protein>
<dbReference type="Proteomes" id="UP000652761">
    <property type="component" value="Unassembled WGS sequence"/>
</dbReference>
<reference evidence="3" key="1">
    <citation type="submission" date="2017-07" db="EMBL/GenBank/DDBJ databases">
        <title>Taro Niue Genome Assembly and Annotation.</title>
        <authorList>
            <person name="Atibalentja N."/>
            <person name="Keating K."/>
            <person name="Fields C.J."/>
        </authorList>
    </citation>
    <scope>NUCLEOTIDE SEQUENCE</scope>
    <source>
        <strain evidence="3">Niue_2</strain>
        <tissue evidence="3">Leaf</tissue>
    </source>
</reference>
<comment type="caution">
    <text evidence="3">The sequence shown here is derived from an EMBL/GenBank/DDBJ whole genome shotgun (WGS) entry which is preliminary data.</text>
</comment>
<accession>A0A843V8J9</accession>
<name>A0A843V8J9_COLES</name>
<gene>
    <name evidence="3" type="ORF">Taro_024839</name>
</gene>
<feature type="chain" id="PRO_5032428874" evidence="2">
    <location>
        <begin position="29"/>
        <end position="62"/>
    </location>
</feature>
<evidence type="ECO:0000256" key="1">
    <source>
        <dbReference type="SAM" id="MobiDB-lite"/>
    </source>
</evidence>
<keyword evidence="4" id="KW-1185">Reference proteome</keyword>
<feature type="region of interest" description="Disordered" evidence="1">
    <location>
        <begin position="41"/>
        <end position="62"/>
    </location>
</feature>
<evidence type="ECO:0000313" key="3">
    <source>
        <dbReference type="EMBL" id="MQL92215.1"/>
    </source>
</evidence>
<feature type="signal peptide" evidence="2">
    <location>
        <begin position="1"/>
        <end position="28"/>
    </location>
</feature>
<proteinExistence type="predicted"/>
<dbReference type="EMBL" id="NMUH01001424">
    <property type="protein sequence ID" value="MQL92215.1"/>
    <property type="molecule type" value="Genomic_DNA"/>
</dbReference>